<reference evidence="10" key="1">
    <citation type="journal article" date="2017" name="Plant J.">
        <title>The pomegranate (Punica granatum L.) genome and the genomics of punicalagin biosynthesis.</title>
        <authorList>
            <person name="Qin G."/>
            <person name="Xu C."/>
            <person name="Ming R."/>
            <person name="Tang H."/>
            <person name="Guyot R."/>
            <person name="Kramer E.M."/>
            <person name="Hu Y."/>
            <person name="Yi X."/>
            <person name="Qi Y."/>
            <person name="Xu X."/>
            <person name="Gao Z."/>
            <person name="Pan H."/>
            <person name="Jian J."/>
            <person name="Tian Y."/>
            <person name="Yue Z."/>
            <person name="Xu Y."/>
        </authorList>
    </citation>
    <scope>NUCLEOTIDE SEQUENCE [LARGE SCALE GENOMIC DNA]</scope>
    <source>
        <strain evidence="10">cv. Dabenzi</strain>
    </source>
</reference>
<dbReference type="Pfam" id="PF23209">
    <property type="entry name" value="IDM1_C"/>
    <property type="match status" value="1"/>
</dbReference>
<dbReference type="Pfam" id="PF22970">
    <property type="entry name" value="DUF7028"/>
    <property type="match status" value="2"/>
</dbReference>
<dbReference type="InterPro" id="IPR056511">
    <property type="entry name" value="IDM1_C"/>
</dbReference>
<accession>A0A218W1I2</accession>
<dbReference type="GO" id="GO:0008270">
    <property type="term" value="F:zinc ion binding"/>
    <property type="evidence" value="ECO:0007669"/>
    <property type="project" value="UniProtKB-KW"/>
</dbReference>
<dbReference type="Pfam" id="PF05641">
    <property type="entry name" value="Agenet"/>
    <property type="match status" value="1"/>
</dbReference>
<dbReference type="GO" id="GO:0003714">
    <property type="term" value="F:transcription corepressor activity"/>
    <property type="evidence" value="ECO:0007669"/>
    <property type="project" value="InterPro"/>
</dbReference>
<dbReference type="PANTHER" id="PTHR46309">
    <property type="entry name" value="PHD FINGER PROTEIN 12"/>
    <property type="match status" value="1"/>
</dbReference>
<dbReference type="InterPro" id="IPR032308">
    <property type="entry name" value="TDBD"/>
</dbReference>
<evidence type="ECO:0000256" key="5">
    <source>
        <dbReference type="ARBA" id="ARBA00023242"/>
    </source>
</evidence>
<comment type="caution">
    <text evidence="9">The sequence shown here is derived from an EMBL/GenBank/DDBJ whole genome shotgun (WGS) entry which is preliminary data.</text>
</comment>
<feature type="domain" description="N-acetyltransferase" evidence="8">
    <location>
        <begin position="953"/>
        <end position="1106"/>
    </location>
</feature>
<dbReference type="CDD" id="cd20405">
    <property type="entry name" value="Tudor_Agenet_AtDUF_rpt1_3"/>
    <property type="match status" value="1"/>
</dbReference>
<dbReference type="SUPFAM" id="SSF57903">
    <property type="entry name" value="FYVE/PHD zinc finger"/>
    <property type="match status" value="1"/>
</dbReference>
<keyword evidence="2" id="KW-0479">Metal-binding</keyword>
<protein>
    <recommendedName>
        <fullName evidence="11">Increased DNA methylation 1</fullName>
    </recommendedName>
</protein>
<evidence type="ECO:0000256" key="1">
    <source>
        <dbReference type="ARBA" id="ARBA00004123"/>
    </source>
</evidence>
<dbReference type="InterPro" id="IPR011011">
    <property type="entry name" value="Znf_FYVE_PHD"/>
</dbReference>
<keyword evidence="5" id="KW-0539">Nucleus</keyword>
<dbReference type="InterPro" id="IPR013083">
    <property type="entry name" value="Znf_RING/FYVE/PHD"/>
</dbReference>
<keyword evidence="4" id="KW-0862">Zinc</keyword>
<organism evidence="9 10">
    <name type="scientific">Punica granatum</name>
    <name type="common">Pomegranate</name>
    <dbReference type="NCBI Taxonomy" id="22663"/>
    <lineage>
        <taxon>Eukaryota</taxon>
        <taxon>Viridiplantae</taxon>
        <taxon>Streptophyta</taxon>
        <taxon>Embryophyta</taxon>
        <taxon>Tracheophyta</taxon>
        <taxon>Spermatophyta</taxon>
        <taxon>Magnoliopsida</taxon>
        <taxon>eudicotyledons</taxon>
        <taxon>Gunneridae</taxon>
        <taxon>Pentapetalae</taxon>
        <taxon>rosids</taxon>
        <taxon>malvids</taxon>
        <taxon>Myrtales</taxon>
        <taxon>Lythraceae</taxon>
        <taxon>Punica</taxon>
    </lineage>
</organism>
<dbReference type="SUPFAM" id="SSF55729">
    <property type="entry name" value="Acyl-CoA N-acyltransferases (Nat)"/>
    <property type="match status" value="1"/>
</dbReference>
<dbReference type="InterPro" id="IPR000182">
    <property type="entry name" value="GNAT_dom"/>
</dbReference>
<evidence type="ECO:0000259" key="8">
    <source>
        <dbReference type="PROSITE" id="PS51186"/>
    </source>
</evidence>
<dbReference type="Pfam" id="PF00628">
    <property type="entry name" value="PHD"/>
    <property type="match status" value="1"/>
</dbReference>
<keyword evidence="3 6" id="KW-0863">Zinc-finger</keyword>
<evidence type="ECO:0000256" key="3">
    <source>
        <dbReference type="ARBA" id="ARBA00022771"/>
    </source>
</evidence>
<dbReference type="InterPro" id="IPR019787">
    <property type="entry name" value="Znf_PHD-finger"/>
</dbReference>
<dbReference type="CDD" id="cd04301">
    <property type="entry name" value="NAT_SF"/>
    <property type="match status" value="1"/>
</dbReference>
<evidence type="ECO:0000256" key="6">
    <source>
        <dbReference type="PROSITE-ProRule" id="PRU00146"/>
    </source>
</evidence>
<dbReference type="Gene3D" id="3.30.40.10">
    <property type="entry name" value="Zinc/RING finger domain, C3HC4 (zinc finger)"/>
    <property type="match status" value="2"/>
</dbReference>
<dbReference type="InterPro" id="IPR042163">
    <property type="entry name" value="PHF12"/>
</dbReference>
<name>A0A218W1I2_PUNGR</name>
<dbReference type="SMART" id="SM00743">
    <property type="entry name" value="Agenet"/>
    <property type="match status" value="2"/>
</dbReference>
<dbReference type="Gene3D" id="3.40.630.30">
    <property type="match status" value="1"/>
</dbReference>
<dbReference type="InterPro" id="IPR016181">
    <property type="entry name" value="Acyl_CoA_acyltransferase"/>
</dbReference>
<dbReference type="Proteomes" id="UP000197138">
    <property type="component" value="Unassembled WGS sequence"/>
</dbReference>
<dbReference type="InterPro" id="IPR054292">
    <property type="entry name" value="DUF7028"/>
</dbReference>
<evidence type="ECO:0000313" key="10">
    <source>
        <dbReference type="Proteomes" id="UP000197138"/>
    </source>
</evidence>
<evidence type="ECO:0008006" key="11">
    <source>
        <dbReference type="Google" id="ProtNLM"/>
    </source>
</evidence>
<feature type="domain" description="PHD-type" evidence="7">
    <location>
        <begin position="810"/>
        <end position="855"/>
    </location>
</feature>
<dbReference type="InterPro" id="IPR001965">
    <property type="entry name" value="Znf_PHD"/>
</dbReference>
<dbReference type="PROSITE" id="PS50016">
    <property type="entry name" value="ZF_PHD_2"/>
    <property type="match status" value="1"/>
</dbReference>
<dbReference type="PROSITE" id="PS51186">
    <property type="entry name" value="GNAT"/>
    <property type="match status" value="1"/>
</dbReference>
<evidence type="ECO:0000259" key="7">
    <source>
        <dbReference type="PROSITE" id="PS50016"/>
    </source>
</evidence>
<dbReference type="GO" id="GO:0005634">
    <property type="term" value="C:nucleus"/>
    <property type="evidence" value="ECO:0007669"/>
    <property type="project" value="UniProtKB-SubCell"/>
</dbReference>
<proteinExistence type="predicted"/>
<dbReference type="EMBL" id="MTKT01005538">
    <property type="protein sequence ID" value="OWM66687.1"/>
    <property type="molecule type" value="Genomic_DNA"/>
</dbReference>
<dbReference type="SMART" id="SM00249">
    <property type="entry name" value="PHD"/>
    <property type="match status" value="2"/>
</dbReference>
<gene>
    <name evidence="9" type="ORF">CDL15_Pgr010338</name>
</gene>
<evidence type="ECO:0000313" key="9">
    <source>
        <dbReference type="EMBL" id="OWM66687.1"/>
    </source>
</evidence>
<evidence type="ECO:0000256" key="2">
    <source>
        <dbReference type="ARBA" id="ARBA00022723"/>
    </source>
</evidence>
<sequence length="1254" mass="141597">MLSEVEERCSVTRRKRKRERSEPKLLVGSRVEVRSLEDGLLGSWYAGTVIAWRPQMRDVRYDSCLAEGGSSKLEESVPVSMAIDGLDCGNRSNCSSYRGHIRPVPPSVAIGTRELLYGLCVDVYHEDAWWEGVIFDRSIDAKERNVFFPDLGDELLTHISNIRIAQDWIEGEDNWVRRGFWSFLKVIHEYEEQFYLPVSVKQIWYDLRQTKGFRKIKEWTCSKEILWKNMVFSVLVENIEIALSCISPTFNLDKESAREEGAVLQFFEPPSELHMKSETDASSCLSILPVDEPLGLGMTGSNTNSTSDAPLTVIAVHKPVVGLFQVRADAQPAQAGTELKECVSVVENKVPHISLSKNKNVFSDDEIQCVKSGCWRPVAPELVPEPEFFPDALESYLADHVQHPWNSARMAVKRHLAYLGWKMECKMSGKMNRIRYVSPDGKCYRSLILACQSLCRNAELNPAVSSEDANKSLITLPRNEDRIKNSKVSEDSFPSEGMTPDDRNITRACCPQAVCDYYSLELEQSRKASGVIKELRLKTKEQLRAIGWELFLRDKEGKRETVYQSPRGRLYFSLRRACKGCIQDGRSQQLKAGTVDHVIAGEEVEAKSPSKKLSLSVGRVPHQKALLPLKRNKKPERNRMFRHLKNDTRRPSKLRIKFPGALAKVGDEMETSRSSCALRSCKKVQKTVPRHFLPNSKTLLSWLIDKNILLPRAKVYCCSDSSGSSFAEGRIHRDGIRCNCCNDLLTLNGFVSHSGGTNCSPAAIICLEDGRSLLDCQVQILHEKKRSHVKEDPADGEIHKSHVDTSAENDYLCSICHYGGDLILCDQCPSSYHGTCLGLKGVPDGDWYCPSCCCAICGEGNLSEDIGLSTDVSIINCSQCKRKYHTVCLRKRRGTELGDHGRGNWYCSRKCEQIHVGLLELEGKQIRLGMDNLTFTMLKPVDYERHDDVDLQMKYAAENYIKLNMALDVMHECFEPFKEPYSSRDIIEDVIFNRGSELNRLNFRGFYTVLLEKNDELITVATIRIHREVAEVPLVGTRFQFRRLGMCHALMNTLEKKLKELGVERIVLPAVPSALNTWTGSFGFTKMTDLEKLHFVNHTFLNFQDTTVCQKRLLDGLSGESRKLADHLHEAADIELNGLSSVSEEFLGKAVDGSKTVEQGTIDFYEGTHIAKDILNVAISFTGAATRDIDESSNPVDKVGQINESAQLDSKQSFTKPLPECSIADAESDQKDSVDGSRVFRYYYRRRRPCKESR</sequence>
<dbReference type="AlphaFoldDB" id="A0A218W1I2"/>
<dbReference type="Pfam" id="PF16135">
    <property type="entry name" value="TDBD"/>
    <property type="match status" value="1"/>
</dbReference>
<dbReference type="GO" id="GO:0016747">
    <property type="term" value="F:acyltransferase activity, transferring groups other than amino-acyl groups"/>
    <property type="evidence" value="ECO:0007669"/>
    <property type="project" value="InterPro"/>
</dbReference>
<dbReference type="InterPro" id="IPR008395">
    <property type="entry name" value="Agenet-like_dom"/>
</dbReference>
<comment type="subcellular location">
    <subcellularLocation>
        <location evidence="1">Nucleus</location>
    </subcellularLocation>
</comment>
<dbReference type="GO" id="GO:0006357">
    <property type="term" value="P:regulation of transcription by RNA polymerase II"/>
    <property type="evidence" value="ECO:0007669"/>
    <property type="project" value="TreeGrafter"/>
</dbReference>
<dbReference type="PANTHER" id="PTHR46309:SF12">
    <property type="entry name" value="GB|AAC80581.1"/>
    <property type="match status" value="1"/>
</dbReference>
<evidence type="ECO:0000256" key="4">
    <source>
        <dbReference type="ARBA" id="ARBA00022833"/>
    </source>
</evidence>
<dbReference type="InterPro" id="IPR014002">
    <property type="entry name" value="Agenet_dom_plant"/>
</dbReference>